<dbReference type="Proteomes" id="UP001203512">
    <property type="component" value="Unassembled WGS sequence"/>
</dbReference>
<dbReference type="SUPFAM" id="SSF46785">
    <property type="entry name" value="Winged helix' DNA-binding domain"/>
    <property type="match status" value="1"/>
</dbReference>
<dbReference type="Pfam" id="PF10711">
    <property type="entry name" value="DUF2513"/>
    <property type="match status" value="1"/>
</dbReference>
<name>A0ABT0DU99_9SPHN</name>
<organism evidence="1 2">
    <name type="scientific">Sphingobium agri</name>
    <dbReference type="NCBI Taxonomy" id="2933566"/>
    <lineage>
        <taxon>Bacteria</taxon>
        <taxon>Pseudomonadati</taxon>
        <taxon>Pseudomonadota</taxon>
        <taxon>Alphaproteobacteria</taxon>
        <taxon>Sphingomonadales</taxon>
        <taxon>Sphingomonadaceae</taxon>
        <taxon>Sphingobium</taxon>
    </lineage>
</organism>
<evidence type="ECO:0000313" key="1">
    <source>
        <dbReference type="EMBL" id="MCK0530694.1"/>
    </source>
</evidence>
<gene>
    <name evidence="1" type="ORF">MU848_03735</name>
</gene>
<comment type="caution">
    <text evidence="1">The sequence shown here is derived from an EMBL/GenBank/DDBJ whole genome shotgun (WGS) entry which is preliminary data.</text>
</comment>
<dbReference type="InterPro" id="IPR036390">
    <property type="entry name" value="WH_DNA-bd_sf"/>
</dbReference>
<keyword evidence="2" id="KW-1185">Reference proteome</keyword>
<reference evidence="1 2" key="1">
    <citation type="submission" date="2022-04" db="EMBL/GenBank/DDBJ databases">
        <authorList>
            <person name="Huq M.A."/>
        </authorList>
    </citation>
    <scope>NUCLEOTIDE SEQUENCE [LARGE SCALE GENOMIC DNA]</scope>
    <source>
        <strain evidence="1 2">MAH-33</strain>
    </source>
</reference>
<proteinExistence type="predicted"/>
<dbReference type="InterPro" id="IPR019650">
    <property type="entry name" value="DUF2513"/>
</dbReference>
<protein>
    <submittedName>
        <fullName evidence="1">DUF2513 domain-containing protein</fullName>
    </submittedName>
</protein>
<sequence>MKRNPDLIRDLMLALEAAEGAELLRVPDVSGYPRHEIDHHFRLLVEAGLASAAHVSSDGRRWVAVRLTWSGHDWLDTIRDGRVWIHTKAAMKKTGFWSLETMGVIARSIILERLEALGIGPNL</sequence>
<dbReference type="RefSeq" id="WP_247230278.1">
    <property type="nucleotide sequence ID" value="NZ_JALKHS010000006.1"/>
</dbReference>
<accession>A0ABT0DU99</accession>
<evidence type="ECO:0000313" key="2">
    <source>
        <dbReference type="Proteomes" id="UP001203512"/>
    </source>
</evidence>
<dbReference type="EMBL" id="JALKHS010000006">
    <property type="protein sequence ID" value="MCK0530694.1"/>
    <property type="molecule type" value="Genomic_DNA"/>
</dbReference>